<proteinExistence type="predicted"/>
<dbReference type="EMBL" id="JARKIF010000027">
    <property type="protein sequence ID" value="KAJ7614019.1"/>
    <property type="molecule type" value="Genomic_DNA"/>
</dbReference>
<name>A0AAD7B8I4_9AGAR</name>
<evidence type="ECO:0000256" key="1">
    <source>
        <dbReference type="SAM" id="MobiDB-lite"/>
    </source>
</evidence>
<feature type="signal peptide" evidence="2">
    <location>
        <begin position="1"/>
        <end position="29"/>
    </location>
</feature>
<evidence type="ECO:0008006" key="5">
    <source>
        <dbReference type="Google" id="ProtNLM"/>
    </source>
</evidence>
<dbReference type="AlphaFoldDB" id="A0AAD7B8I4"/>
<organism evidence="3 4">
    <name type="scientific">Roridomyces roridus</name>
    <dbReference type="NCBI Taxonomy" id="1738132"/>
    <lineage>
        <taxon>Eukaryota</taxon>
        <taxon>Fungi</taxon>
        <taxon>Dikarya</taxon>
        <taxon>Basidiomycota</taxon>
        <taxon>Agaricomycotina</taxon>
        <taxon>Agaricomycetes</taxon>
        <taxon>Agaricomycetidae</taxon>
        <taxon>Agaricales</taxon>
        <taxon>Marasmiineae</taxon>
        <taxon>Mycenaceae</taxon>
        <taxon>Roridomyces</taxon>
    </lineage>
</organism>
<feature type="region of interest" description="Disordered" evidence="1">
    <location>
        <begin position="30"/>
        <end position="53"/>
    </location>
</feature>
<accession>A0AAD7B8I4</accession>
<evidence type="ECO:0000313" key="4">
    <source>
        <dbReference type="Proteomes" id="UP001221142"/>
    </source>
</evidence>
<sequence length="78" mass="8596">MLGCTRLTGAVARLLASLTSLSLDPLLRSSETGTSFDGGRTRKLRAGPHTGSRHVNRIFKSNRRHSSQTQVRTVLHRI</sequence>
<feature type="compositionally biased region" description="Basic residues" evidence="1">
    <location>
        <begin position="41"/>
        <end position="53"/>
    </location>
</feature>
<keyword evidence="2" id="KW-0732">Signal</keyword>
<evidence type="ECO:0000313" key="3">
    <source>
        <dbReference type="EMBL" id="KAJ7614019.1"/>
    </source>
</evidence>
<protein>
    <recommendedName>
        <fullName evidence="5">Secreted protein</fullName>
    </recommendedName>
</protein>
<keyword evidence="4" id="KW-1185">Reference proteome</keyword>
<evidence type="ECO:0000256" key="2">
    <source>
        <dbReference type="SAM" id="SignalP"/>
    </source>
</evidence>
<reference evidence="3" key="1">
    <citation type="submission" date="2023-03" db="EMBL/GenBank/DDBJ databases">
        <title>Massive genome expansion in bonnet fungi (Mycena s.s.) driven by repeated elements and novel gene families across ecological guilds.</title>
        <authorList>
            <consortium name="Lawrence Berkeley National Laboratory"/>
            <person name="Harder C.B."/>
            <person name="Miyauchi S."/>
            <person name="Viragh M."/>
            <person name="Kuo A."/>
            <person name="Thoen E."/>
            <person name="Andreopoulos B."/>
            <person name="Lu D."/>
            <person name="Skrede I."/>
            <person name="Drula E."/>
            <person name="Henrissat B."/>
            <person name="Morin E."/>
            <person name="Kohler A."/>
            <person name="Barry K."/>
            <person name="LaButti K."/>
            <person name="Morin E."/>
            <person name="Salamov A."/>
            <person name="Lipzen A."/>
            <person name="Mereny Z."/>
            <person name="Hegedus B."/>
            <person name="Baldrian P."/>
            <person name="Stursova M."/>
            <person name="Weitz H."/>
            <person name="Taylor A."/>
            <person name="Grigoriev I.V."/>
            <person name="Nagy L.G."/>
            <person name="Martin F."/>
            <person name="Kauserud H."/>
        </authorList>
    </citation>
    <scope>NUCLEOTIDE SEQUENCE</scope>
    <source>
        <strain evidence="3">9284</strain>
    </source>
</reference>
<comment type="caution">
    <text evidence="3">The sequence shown here is derived from an EMBL/GenBank/DDBJ whole genome shotgun (WGS) entry which is preliminary data.</text>
</comment>
<feature type="chain" id="PRO_5042200967" description="Secreted protein" evidence="2">
    <location>
        <begin position="30"/>
        <end position="78"/>
    </location>
</feature>
<dbReference type="Proteomes" id="UP001221142">
    <property type="component" value="Unassembled WGS sequence"/>
</dbReference>
<gene>
    <name evidence="3" type="ORF">FB45DRAFT_937717</name>
</gene>